<dbReference type="Gene3D" id="1.20.1280.50">
    <property type="match status" value="1"/>
</dbReference>
<comment type="caution">
    <text evidence="3">The sequence shown here is derived from an EMBL/GenBank/DDBJ whole genome shotgun (WGS) entry which is preliminary data.</text>
</comment>
<dbReference type="EMBL" id="JAVHJM010000009">
    <property type="protein sequence ID" value="KAK6506500.1"/>
    <property type="molecule type" value="Genomic_DNA"/>
</dbReference>
<accession>A0AAN8N146</accession>
<evidence type="ECO:0000259" key="2">
    <source>
        <dbReference type="PROSITE" id="PS50181"/>
    </source>
</evidence>
<feature type="domain" description="F-box" evidence="2">
    <location>
        <begin position="1"/>
        <end position="45"/>
    </location>
</feature>
<dbReference type="PROSITE" id="PS50181">
    <property type="entry name" value="FBOX"/>
    <property type="match status" value="1"/>
</dbReference>
<dbReference type="Pfam" id="PF12937">
    <property type="entry name" value="F-box-like"/>
    <property type="match status" value="1"/>
</dbReference>
<dbReference type="InterPro" id="IPR036047">
    <property type="entry name" value="F-box-like_dom_sf"/>
</dbReference>
<dbReference type="Proteomes" id="UP001307849">
    <property type="component" value="Unassembled WGS sequence"/>
</dbReference>
<keyword evidence="4" id="KW-1185">Reference proteome</keyword>
<protein>
    <recommendedName>
        <fullName evidence="2">F-box domain-containing protein</fullName>
    </recommendedName>
</protein>
<dbReference type="SUPFAM" id="SSF81383">
    <property type="entry name" value="F-box domain"/>
    <property type="match status" value="1"/>
</dbReference>
<evidence type="ECO:0000313" key="4">
    <source>
        <dbReference type="Proteomes" id="UP001307849"/>
    </source>
</evidence>
<feature type="compositionally biased region" description="Low complexity" evidence="1">
    <location>
        <begin position="290"/>
        <end position="301"/>
    </location>
</feature>
<dbReference type="AlphaFoldDB" id="A0AAN8N146"/>
<feature type="region of interest" description="Disordered" evidence="1">
    <location>
        <begin position="286"/>
        <end position="309"/>
    </location>
</feature>
<reference evidence="3 4" key="1">
    <citation type="submission" date="2019-10" db="EMBL/GenBank/DDBJ databases">
        <authorList>
            <person name="Palmer J.M."/>
        </authorList>
    </citation>
    <scope>NUCLEOTIDE SEQUENCE [LARGE SCALE GENOMIC DNA]</scope>
    <source>
        <strain evidence="3 4">TWF506</strain>
    </source>
</reference>
<evidence type="ECO:0000256" key="1">
    <source>
        <dbReference type="SAM" id="MobiDB-lite"/>
    </source>
</evidence>
<sequence>MAANTVPGETLIQIFNYLKRDELLHVMHVCRRWRVFAGVRFFRELRVRHQRERYFYHPAFTDVVDDSAHVKKVILEIKSTEEIPRAEAIPRIIKSIQPFYNVRSFSYDDTRLGYLDASPWSVLWKVLDHVIASMPFLVSLSIHHALTNHGWRVYGSCDGWTGPDSLPRRLPDLKEIEIALIIDGTNAKAVDRFFMRLFATFDDAENLISDVELHWTSRNFEDYNSKTRKFPYIWKLRNIKRLESTTDSEKSALPADLILVDFSKLTVSTRDLQSFSILSSQLATRRRTSDGGSSSSSSTLGHLENTATL</sequence>
<gene>
    <name evidence="3" type="ORF">TWF506_011406</name>
</gene>
<name>A0AAN8N146_9PEZI</name>
<organism evidence="3 4">
    <name type="scientific">Arthrobotrys conoides</name>
    <dbReference type="NCBI Taxonomy" id="74498"/>
    <lineage>
        <taxon>Eukaryota</taxon>
        <taxon>Fungi</taxon>
        <taxon>Dikarya</taxon>
        <taxon>Ascomycota</taxon>
        <taxon>Pezizomycotina</taxon>
        <taxon>Orbiliomycetes</taxon>
        <taxon>Orbiliales</taxon>
        <taxon>Orbiliaceae</taxon>
        <taxon>Arthrobotrys</taxon>
    </lineage>
</organism>
<evidence type="ECO:0000313" key="3">
    <source>
        <dbReference type="EMBL" id="KAK6506500.1"/>
    </source>
</evidence>
<dbReference type="InterPro" id="IPR001810">
    <property type="entry name" value="F-box_dom"/>
</dbReference>
<proteinExistence type="predicted"/>